<dbReference type="OrthoDB" id="10334822at2759"/>
<name>A0A2P5FS04_TREOI</name>
<feature type="region of interest" description="Disordered" evidence="1">
    <location>
        <begin position="1"/>
        <end position="77"/>
    </location>
</feature>
<dbReference type="InParanoid" id="A0A2P5FS04"/>
<evidence type="ECO:0000313" key="2">
    <source>
        <dbReference type="EMBL" id="POO00534.1"/>
    </source>
</evidence>
<feature type="region of interest" description="Disordered" evidence="1">
    <location>
        <begin position="149"/>
        <end position="177"/>
    </location>
</feature>
<evidence type="ECO:0000313" key="3">
    <source>
        <dbReference type="Proteomes" id="UP000237000"/>
    </source>
</evidence>
<dbReference type="Proteomes" id="UP000237000">
    <property type="component" value="Unassembled WGS sequence"/>
</dbReference>
<evidence type="ECO:0000256" key="1">
    <source>
        <dbReference type="SAM" id="MobiDB-lite"/>
    </source>
</evidence>
<feature type="compositionally biased region" description="Basic and acidic residues" evidence="1">
    <location>
        <begin position="56"/>
        <end position="73"/>
    </location>
</feature>
<reference evidence="3" key="1">
    <citation type="submission" date="2016-06" db="EMBL/GenBank/DDBJ databases">
        <title>Parallel loss of symbiosis genes in relatives of nitrogen-fixing non-legume Parasponia.</title>
        <authorList>
            <person name="Van Velzen R."/>
            <person name="Holmer R."/>
            <person name="Bu F."/>
            <person name="Rutten L."/>
            <person name="Van Zeijl A."/>
            <person name="Liu W."/>
            <person name="Santuari L."/>
            <person name="Cao Q."/>
            <person name="Sharma T."/>
            <person name="Shen D."/>
            <person name="Roswanjaya Y."/>
            <person name="Wardhani T."/>
            <person name="Kalhor M.S."/>
            <person name="Jansen J."/>
            <person name="Van den Hoogen J."/>
            <person name="Gungor B."/>
            <person name="Hartog M."/>
            <person name="Hontelez J."/>
            <person name="Verver J."/>
            <person name="Yang W.-C."/>
            <person name="Schijlen E."/>
            <person name="Repin R."/>
            <person name="Schilthuizen M."/>
            <person name="Schranz E."/>
            <person name="Heidstra R."/>
            <person name="Miyata K."/>
            <person name="Fedorova E."/>
            <person name="Kohlen W."/>
            <person name="Bisseling T."/>
            <person name="Smit S."/>
            <person name="Geurts R."/>
        </authorList>
    </citation>
    <scope>NUCLEOTIDE SEQUENCE [LARGE SCALE GENOMIC DNA]</scope>
    <source>
        <strain evidence="3">cv. RG33-2</strain>
    </source>
</reference>
<gene>
    <name evidence="2" type="ORF">TorRG33x02_036080</name>
</gene>
<keyword evidence="3" id="KW-1185">Reference proteome</keyword>
<organism evidence="2 3">
    <name type="scientific">Trema orientale</name>
    <name type="common">Charcoal tree</name>
    <name type="synonym">Celtis orientalis</name>
    <dbReference type="NCBI Taxonomy" id="63057"/>
    <lineage>
        <taxon>Eukaryota</taxon>
        <taxon>Viridiplantae</taxon>
        <taxon>Streptophyta</taxon>
        <taxon>Embryophyta</taxon>
        <taxon>Tracheophyta</taxon>
        <taxon>Spermatophyta</taxon>
        <taxon>Magnoliopsida</taxon>
        <taxon>eudicotyledons</taxon>
        <taxon>Gunneridae</taxon>
        <taxon>Pentapetalae</taxon>
        <taxon>rosids</taxon>
        <taxon>fabids</taxon>
        <taxon>Rosales</taxon>
        <taxon>Cannabaceae</taxon>
        <taxon>Trema</taxon>
    </lineage>
</organism>
<feature type="compositionally biased region" description="Basic and acidic residues" evidence="1">
    <location>
        <begin position="30"/>
        <end position="39"/>
    </location>
</feature>
<accession>A0A2P5FS04</accession>
<proteinExistence type="predicted"/>
<feature type="compositionally biased region" description="Polar residues" evidence="1">
    <location>
        <begin position="16"/>
        <end position="29"/>
    </location>
</feature>
<feature type="non-terminal residue" evidence="2">
    <location>
        <position position="1"/>
    </location>
</feature>
<dbReference type="AlphaFoldDB" id="A0A2P5FS04"/>
<sequence>KDRGDGSRPLSKIRSHTPSFGYNLASTNQNEERLEHITGRDLTLLNQSPPIPEIQGPRHERQALSRTHPDSRHPRLLPRLLPRPLLGLVEELQHLPHAPERGHDPVVVHGLDRDLGALVLGPDEVGGYGGEQDLPGVEAEDRQWLHGDHHQGQLPRHHQAHHHGDRHRRGRLDQERDPVRHQGLHHGRLVAEAGAERAARVVVLVEPGRLEGQDLLQHPDPDPPRQALSHACEVVVLEEVQGDGGDRERAEDQGVGPDPDPHLLVGRGEEGRDHAPDGQRVRRLYGPERHGGEAAHEAVSPLGRVERDESGERGPSPPRAGFGGSRRGGLIDGRIWRFGEDQRARSRLAEAASAAAAAASRDGGEPWFGFLVVVVEGAELSLHFGEFRVVAVMAVDEVVVGPDFDHAASANDGDQVCVSDR</sequence>
<dbReference type="EMBL" id="JXTC01000012">
    <property type="protein sequence ID" value="POO00534.1"/>
    <property type="molecule type" value="Genomic_DNA"/>
</dbReference>
<feature type="compositionally biased region" description="Basic residues" evidence="1">
    <location>
        <begin position="155"/>
        <end position="170"/>
    </location>
</feature>
<feature type="region of interest" description="Disordered" evidence="1">
    <location>
        <begin position="241"/>
        <end position="328"/>
    </location>
</feature>
<protein>
    <submittedName>
        <fullName evidence="2">Uncharacterized protein</fullName>
    </submittedName>
</protein>
<comment type="caution">
    <text evidence="2">The sequence shown here is derived from an EMBL/GenBank/DDBJ whole genome shotgun (WGS) entry which is preliminary data.</text>
</comment>
<feature type="compositionally biased region" description="Basic and acidic residues" evidence="1">
    <location>
        <begin position="267"/>
        <end position="296"/>
    </location>
</feature>